<dbReference type="AlphaFoldDB" id="A0A8E0ND30"/>
<accession>A0A8E0ND30</accession>
<evidence type="ECO:0000256" key="1">
    <source>
        <dbReference type="SAM" id="Phobius"/>
    </source>
</evidence>
<evidence type="ECO:0000313" key="3">
    <source>
        <dbReference type="Proteomes" id="UP000016569"/>
    </source>
</evidence>
<dbReference type="Proteomes" id="UP000016569">
    <property type="component" value="Unassembled WGS sequence"/>
</dbReference>
<name>A0A8E0ND30_9CAUL</name>
<keyword evidence="1" id="KW-0812">Transmembrane</keyword>
<comment type="caution">
    <text evidence="2">The sequence shown here is derived from an EMBL/GenBank/DDBJ whole genome shotgun (WGS) entry which is preliminary data.</text>
</comment>
<sequence>MVVLVAVLALFQWFAVGQWWHVPVGWVFYPAWVYAAVCVLAKRLHDRGRSGWWAAGVLIGFNFIWPYPDSLVGAAGLIVIIWAAVELGWMKGEEGANRHGPPLDA</sequence>
<feature type="transmembrane region" description="Helical" evidence="1">
    <location>
        <begin position="73"/>
        <end position="90"/>
    </location>
</feature>
<dbReference type="InterPro" id="IPR008523">
    <property type="entry name" value="DUF805"/>
</dbReference>
<reference evidence="3" key="1">
    <citation type="journal article" date="2013" name="Genome Announc.">
        <title>Draft Genome Sequence of the Dimorphic Prosthecate Bacterium Brevundimonas abyssalis TAR-001T.</title>
        <authorList>
            <person name="Tsubouchi T."/>
            <person name="Nishi S."/>
            <person name="Usui K."/>
            <person name="Shimane Y."/>
            <person name="Takaki Y."/>
            <person name="Maruyama T."/>
            <person name="Hatada Y."/>
        </authorList>
    </citation>
    <scope>NUCLEOTIDE SEQUENCE [LARGE SCALE GENOMIC DNA]</scope>
    <source>
        <strain evidence="3">TAR-001</strain>
    </source>
</reference>
<evidence type="ECO:0000313" key="2">
    <source>
        <dbReference type="EMBL" id="GAD60162.1"/>
    </source>
</evidence>
<keyword evidence="3" id="KW-1185">Reference proteome</keyword>
<dbReference type="EMBL" id="BATC01000056">
    <property type="protein sequence ID" value="GAD60162.1"/>
    <property type="molecule type" value="Genomic_DNA"/>
</dbReference>
<keyword evidence="1" id="KW-1133">Transmembrane helix</keyword>
<organism evidence="2 3">
    <name type="scientific">Brevundimonas abyssalis TAR-001</name>
    <dbReference type="NCBI Taxonomy" id="1391729"/>
    <lineage>
        <taxon>Bacteria</taxon>
        <taxon>Pseudomonadati</taxon>
        <taxon>Pseudomonadota</taxon>
        <taxon>Alphaproteobacteria</taxon>
        <taxon>Caulobacterales</taxon>
        <taxon>Caulobacteraceae</taxon>
        <taxon>Brevundimonas</taxon>
    </lineage>
</organism>
<proteinExistence type="predicted"/>
<dbReference type="PANTHER" id="PTHR34980">
    <property type="entry name" value="INNER MEMBRANE PROTEIN-RELATED-RELATED"/>
    <property type="match status" value="1"/>
</dbReference>
<feature type="transmembrane region" description="Helical" evidence="1">
    <location>
        <begin position="51"/>
        <end position="67"/>
    </location>
</feature>
<dbReference type="GO" id="GO:0005886">
    <property type="term" value="C:plasma membrane"/>
    <property type="evidence" value="ECO:0007669"/>
    <property type="project" value="TreeGrafter"/>
</dbReference>
<protein>
    <submittedName>
        <fullName evidence="2">Uncharacterized protein</fullName>
    </submittedName>
</protein>
<keyword evidence="1" id="KW-0472">Membrane</keyword>
<gene>
    <name evidence="2" type="ORF">MBEBAB_2412</name>
</gene>
<dbReference type="Pfam" id="PF05656">
    <property type="entry name" value="DUF805"/>
    <property type="match status" value="1"/>
</dbReference>